<organism evidence="2 3">
    <name type="scientific">Alteromonas australica</name>
    <dbReference type="NCBI Taxonomy" id="589873"/>
    <lineage>
        <taxon>Bacteria</taxon>
        <taxon>Pseudomonadati</taxon>
        <taxon>Pseudomonadota</taxon>
        <taxon>Gammaproteobacteria</taxon>
        <taxon>Alteromonadales</taxon>
        <taxon>Alteromonadaceae</taxon>
        <taxon>Alteromonas/Salinimonas group</taxon>
        <taxon>Alteromonas</taxon>
    </lineage>
</organism>
<proteinExistence type="predicted"/>
<sequence length="906" mass="97024">MTLRDEYGLAPVGLLGTRPDMISVNQQLLGVNVPGHAAHTASYMIPGTGLLDSLGFMMAGPGVKGRFGPSLLDSIRNQDYAYALGQGLGTLGDVAQMFPPLIAAGTMIKMMSNPLRATKNISRGVTGGGKTPDTNNILKSESFVDNPTAPGPVQPSAVEPQPGFSDIQMGDPVGDLVSGQKPIRGRTDKELVAMQRAELSPKQLEKINALKTTHPSVYKASRFMLPGEVTQLIGSQKNIEAAERLLDVLPPAKEMTALGKMGGAKRGWYRASTQALVDVFGDDAPRFAALLAATSPQTSVESNLINSLNIWKNWTAAGRPTSREKILDVMGDSVQGEKGRDSILGAWENNTVTALSTANPGDIKLSLGDINLSGAKVDSFMANLSDDVYRFTNDAWMANTLGVEQSLFQGGGKGPPAYHVVSAYGRQVGNSIGLTPREMQETAWTAGMALLEGAKSRGIPVTEMVDKLTRKDILATPDFATLFQLPEYRGILSDAGYGDKVSKLKEFNFPPDQPLTKAERNAALKAAQRLQELAQIRNADSTVKTLTMKDYEAVVNNIFEAVPGQSTGVLTGMVDAPENIRKNYSQQAFKAFTDPRGVDILNKNLGLNTARTLRGTGMYEDGSGITQFNPSANAPTISPVRATSRGSDHVGTIPFNELTKLDAAAALRGGLLAQEGTPYTAIQPLTRTNPSRSETPGEIIIPRDKAATTKSMEEVAKLLPSGTVATDTGKGVGLLNFDGAKQLGGIHGETRSKTYYPDVPPLPRETRDEVTGLLQADQKKPRETVGVEKVGGNYIDMTDEFKQGVGSQAVTKKMFSELDKLPAKDLNKLDNAELKLAAKDLLELNARTAAKNNFPTREDHQNLLRIISEKGLKGLRAAIGTKELLPAIFVLGLGGQLYRQHSGSDS</sequence>
<feature type="compositionally biased region" description="Polar residues" evidence="1">
    <location>
        <begin position="132"/>
        <end position="145"/>
    </location>
</feature>
<evidence type="ECO:0000313" key="3">
    <source>
        <dbReference type="Proteomes" id="UP000263517"/>
    </source>
</evidence>
<evidence type="ECO:0000256" key="1">
    <source>
        <dbReference type="SAM" id="MobiDB-lite"/>
    </source>
</evidence>
<reference evidence="2 3" key="1">
    <citation type="journal article" date="2018" name="Nat. Biotechnol.">
        <title>A standardized bacterial taxonomy based on genome phylogeny substantially revises the tree of life.</title>
        <authorList>
            <person name="Parks D.H."/>
            <person name="Chuvochina M."/>
            <person name="Waite D.W."/>
            <person name="Rinke C."/>
            <person name="Skarshewski A."/>
            <person name="Chaumeil P.A."/>
            <person name="Hugenholtz P."/>
        </authorList>
    </citation>
    <scope>NUCLEOTIDE SEQUENCE [LARGE SCALE GENOMIC DNA]</scope>
    <source>
        <strain evidence="2">UBA11978</strain>
    </source>
</reference>
<evidence type="ECO:0000313" key="2">
    <source>
        <dbReference type="EMBL" id="HAW76904.1"/>
    </source>
</evidence>
<name>A0A350P6I7_9ALTE</name>
<dbReference type="EMBL" id="DNAN01000505">
    <property type="protein sequence ID" value="HAW76904.1"/>
    <property type="molecule type" value="Genomic_DNA"/>
</dbReference>
<accession>A0A350P6I7</accession>
<gene>
    <name evidence="2" type="ORF">DCW74_14370</name>
</gene>
<protein>
    <submittedName>
        <fullName evidence="2">Uncharacterized protein</fullName>
    </submittedName>
</protein>
<comment type="caution">
    <text evidence="2">The sequence shown here is derived from an EMBL/GenBank/DDBJ whole genome shotgun (WGS) entry which is preliminary data.</text>
</comment>
<feature type="region of interest" description="Disordered" evidence="1">
    <location>
        <begin position="119"/>
        <end position="182"/>
    </location>
</feature>
<dbReference type="AlphaFoldDB" id="A0A350P6I7"/>
<dbReference type="Proteomes" id="UP000263517">
    <property type="component" value="Unassembled WGS sequence"/>
</dbReference>